<dbReference type="Pfam" id="PF19279">
    <property type="entry name" value="YegS_C"/>
    <property type="match status" value="1"/>
</dbReference>
<dbReference type="PROSITE" id="PS50146">
    <property type="entry name" value="DAGK"/>
    <property type="match status" value="1"/>
</dbReference>
<dbReference type="Pfam" id="PF00781">
    <property type="entry name" value="DAGK_cat"/>
    <property type="match status" value="1"/>
</dbReference>
<organism evidence="2 3">
    <name type="scientific">Billgrantia endophytica</name>
    <dbReference type="NCBI Taxonomy" id="2033802"/>
    <lineage>
        <taxon>Bacteria</taxon>
        <taxon>Pseudomonadati</taxon>
        <taxon>Pseudomonadota</taxon>
        <taxon>Gammaproteobacteria</taxon>
        <taxon>Oceanospirillales</taxon>
        <taxon>Halomonadaceae</taxon>
        <taxon>Billgrantia</taxon>
    </lineage>
</organism>
<dbReference type="GO" id="GO:0008929">
    <property type="term" value="F:methylglyoxal synthase activity"/>
    <property type="evidence" value="ECO:0007669"/>
    <property type="project" value="InterPro"/>
</dbReference>
<feature type="domain" description="DAGKc" evidence="1">
    <location>
        <begin position="66"/>
        <end position="151"/>
    </location>
</feature>
<dbReference type="InterPro" id="IPR001206">
    <property type="entry name" value="Diacylglycerol_kinase_cat_dom"/>
</dbReference>
<name>A0A2N7U1Z1_9GAMM</name>
<dbReference type="GO" id="GO:0005829">
    <property type="term" value="C:cytosol"/>
    <property type="evidence" value="ECO:0007669"/>
    <property type="project" value="TreeGrafter"/>
</dbReference>
<keyword evidence="2" id="KW-0808">Transferase</keyword>
<dbReference type="GO" id="GO:0016301">
    <property type="term" value="F:kinase activity"/>
    <property type="evidence" value="ECO:0007669"/>
    <property type="project" value="UniProtKB-KW"/>
</dbReference>
<evidence type="ECO:0000313" key="3">
    <source>
        <dbReference type="Proteomes" id="UP000235803"/>
    </source>
</evidence>
<evidence type="ECO:0000313" key="2">
    <source>
        <dbReference type="EMBL" id="PMR74449.1"/>
    </source>
</evidence>
<dbReference type="NCBIfam" id="TIGR00147">
    <property type="entry name" value="YegS/Rv2252/BmrU family lipid kinase"/>
    <property type="match status" value="1"/>
</dbReference>
<dbReference type="GO" id="GO:0019242">
    <property type="term" value="P:methylglyoxal biosynthetic process"/>
    <property type="evidence" value="ECO:0007669"/>
    <property type="project" value="InterPro"/>
</dbReference>
<dbReference type="InterPro" id="IPR045540">
    <property type="entry name" value="YegS/DAGK_C"/>
</dbReference>
<keyword evidence="3" id="KW-1185">Reference proteome</keyword>
<dbReference type="Gene3D" id="2.60.200.40">
    <property type="match status" value="1"/>
</dbReference>
<dbReference type="OrthoDB" id="142078at2"/>
<dbReference type="PANTHER" id="PTHR30492">
    <property type="entry name" value="METHYLGLYOXAL SYNTHASE"/>
    <property type="match status" value="1"/>
</dbReference>
<dbReference type="SMART" id="SM00046">
    <property type="entry name" value="DAGKc"/>
    <property type="match status" value="1"/>
</dbReference>
<dbReference type="GO" id="GO:0008654">
    <property type="term" value="P:phospholipid biosynthetic process"/>
    <property type="evidence" value="ECO:0007669"/>
    <property type="project" value="InterPro"/>
</dbReference>
<gene>
    <name evidence="2" type="ORF">C1H69_14480</name>
</gene>
<dbReference type="EMBL" id="PNRF01000028">
    <property type="protein sequence ID" value="PMR74449.1"/>
    <property type="molecule type" value="Genomic_DNA"/>
</dbReference>
<keyword evidence="2" id="KW-0418">Kinase</keyword>
<protein>
    <submittedName>
        <fullName evidence="2">Diacylglycerol kinase</fullName>
    </submittedName>
</protein>
<sequence>MLYKAKDRTGKTRDETAVLKRLVAGEGDTRMRYWLIVNTDAGDGEHGESYWRSHLGAVGLDDLSVRDIADTAWEQDVMEGDRVLVAGGDGSVNRVAVVCVERNASLGVLPSGTANDFARNLDLPDDPRELCQLIASGQTADVDVAWINGRMFLNVAHIGLGTVPAREASAKHKSLFGRFSYLAILAKKVGIQQGFHGKITHDDGTAEGRWLTIAIASGAFFGGGQRVAEARIDDGKLDIVAVRPRSRLRLLMVFLATRLLGRETENGSTVVHVTSSQCRLQLRHAKTLTADGEILGEFSDTTATTCHGILNVACRRIVTA</sequence>
<dbReference type="InterPro" id="IPR016064">
    <property type="entry name" value="NAD/diacylglycerol_kinase_sf"/>
</dbReference>
<reference evidence="2 3" key="1">
    <citation type="submission" date="2018-01" db="EMBL/GenBank/DDBJ databases">
        <title>Halomonas endophytica sp. nov., isolated from storage liquid in the stems of Populus euphratica.</title>
        <authorList>
            <person name="Chen C."/>
        </authorList>
    </citation>
    <scope>NUCLEOTIDE SEQUENCE [LARGE SCALE GENOMIC DNA]</scope>
    <source>
        <strain evidence="2 3">MC28</strain>
    </source>
</reference>
<dbReference type="InterPro" id="IPR017438">
    <property type="entry name" value="ATP-NAD_kinase_N"/>
</dbReference>
<dbReference type="PANTHER" id="PTHR30492:SF0">
    <property type="entry name" value="METHYLGLYOXAL SYNTHASE"/>
    <property type="match status" value="1"/>
</dbReference>
<dbReference type="GO" id="GO:0005524">
    <property type="term" value="F:ATP binding"/>
    <property type="evidence" value="ECO:0007669"/>
    <property type="project" value="InterPro"/>
</dbReference>
<dbReference type="Proteomes" id="UP000235803">
    <property type="component" value="Unassembled WGS sequence"/>
</dbReference>
<dbReference type="Gene3D" id="3.40.50.10330">
    <property type="entry name" value="Probable inorganic polyphosphate/atp-NAD kinase, domain 1"/>
    <property type="match status" value="1"/>
</dbReference>
<dbReference type="AlphaFoldDB" id="A0A2N7U1Z1"/>
<dbReference type="InterPro" id="IPR004363">
    <property type="entry name" value="Methylgl_synth"/>
</dbReference>
<dbReference type="SUPFAM" id="SSF111331">
    <property type="entry name" value="NAD kinase/diacylglycerol kinase-like"/>
    <property type="match status" value="1"/>
</dbReference>
<comment type="caution">
    <text evidence="2">The sequence shown here is derived from an EMBL/GenBank/DDBJ whole genome shotgun (WGS) entry which is preliminary data.</text>
</comment>
<evidence type="ECO:0000259" key="1">
    <source>
        <dbReference type="PROSITE" id="PS50146"/>
    </source>
</evidence>
<accession>A0A2N7U1Z1</accession>
<proteinExistence type="predicted"/>
<dbReference type="InterPro" id="IPR005218">
    <property type="entry name" value="Diacylglycerol/lipid_kinase"/>
</dbReference>